<dbReference type="EMBL" id="FZNR01000007">
    <property type="protein sequence ID" value="SNR90628.1"/>
    <property type="molecule type" value="Genomic_DNA"/>
</dbReference>
<keyword evidence="2" id="KW-0808">Transferase</keyword>
<proteinExistence type="inferred from homology"/>
<dbReference type="Pfam" id="PF00480">
    <property type="entry name" value="ROK"/>
    <property type="match status" value="1"/>
</dbReference>
<evidence type="ECO:0000256" key="1">
    <source>
        <dbReference type="ARBA" id="ARBA00006479"/>
    </source>
</evidence>
<dbReference type="PANTHER" id="PTHR18964">
    <property type="entry name" value="ROK (REPRESSOR, ORF, KINASE) FAMILY"/>
    <property type="match status" value="1"/>
</dbReference>
<evidence type="ECO:0000313" key="2">
    <source>
        <dbReference type="EMBL" id="SNR90628.1"/>
    </source>
</evidence>
<gene>
    <name evidence="2" type="ORF">SAMN06264365_10768</name>
</gene>
<dbReference type="GO" id="GO:0016301">
    <property type="term" value="F:kinase activity"/>
    <property type="evidence" value="ECO:0007669"/>
    <property type="project" value="UniProtKB-KW"/>
</dbReference>
<name>A0A239A6A3_9ACTN</name>
<dbReference type="OrthoDB" id="8772678at2"/>
<keyword evidence="3" id="KW-1185">Reference proteome</keyword>
<dbReference type="PANTHER" id="PTHR18964:SF173">
    <property type="entry name" value="GLUCOKINASE"/>
    <property type="match status" value="1"/>
</dbReference>
<evidence type="ECO:0000313" key="3">
    <source>
        <dbReference type="Proteomes" id="UP000198415"/>
    </source>
</evidence>
<sequence>MSATTVGVDVGGTKTLAVRLDAGGRVLARVRRPTRASTGEELLAGLADIIGAVADGTVTAIGVGLPGLVHTATGTLTYAPTFPFGPAEVGASLRTAFGLPVCCDNDANAAAWAEHRLGAGGGDTTALVTVGTGLGCGMVAQDRLLRGAHGYAAEVSHLIVEPGGEPCGCGERGCFGIEATGWAITQRARRAGEPLDFWGVSTQEQLTGEVVTRAARAGNPVAAGILARTGMLLGRGLAAVANLLDPGVLVVGGGAGEAGELLLEPARAEFRKRLYAAAHRPEVQIRPARLGGDAGAIGAALLAGTALNEAAAALTEAPATLNEAPAGLNQAPAALTEAPAALAEAADAG</sequence>
<dbReference type="SUPFAM" id="SSF53067">
    <property type="entry name" value="Actin-like ATPase domain"/>
    <property type="match status" value="1"/>
</dbReference>
<dbReference type="InterPro" id="IPR043129">
    <property type="entry name" value="ATPase_NBD"/>
</dbReference>
<dbReference type="Gene3D" id="3.30.420.40">
    <property type="match status" value="2"/>
</dbReference>
<dbReference type="Proteomes" id="UP000198415">
    <property type="component" value="Unassembled WGS sequence"/>
</dbReference>
<reference evidence="2 3" key="1">
    <citation type="submission" date="2017-06" db="EMBL/GenBank/DDBJ databases">
        <authorList>
            <person name="Kim H.J."/>
            <person name="Triplett B.A."/>
        </authorList>
    </citation>
    <scope>NUCLEOTIDE SEQUENCE [LARGE SCALE GENOMIC DNA]</scope>
    <source>
        <strain evidence="2 3">DSM 43151</strain>
    </source>
</reference>
<dbReference type="RefSeq" id="WP_089294654.1">
    <property type="nucleotide sequence ID" value="NZ_BOMU01000047.1"/>
</dbReference>
<protein>
    <submittedName>
        <fullName evidence="2">Glucokinase</fullName>
    </submittedName>
</protein>
<dbReference type="AlphaFoldDB" id="A0A239A6A3"/>
<organism evidence="2 3">
    <name type="scientific">Actinoplanes regularis</name>
    <dbReference type="NCBI Taxonomy" id="52697"/>
    <lineage>
        <taxon>Bacteria</taxon>
        <taxon>Bacillati</taxon>
        <taxon>Actinomycetota</taxon>
        <taxon>Actinomycetes</taxon>
        <taxon>Micromonosporales</taxon>
        <taxon>Micromonosporaceae</taxon>
        <taxon>Actinoplanes</taxon>
    </lineage>
</organism>
<accession>A0A239A6A3</accession>
<dbReference type="InterPro" id="IPR000600">
    <property type="entry name" value="ROK"/>
</dbReference>
<comment type="similarity">
    <text evidence="1">Belongs to the ROK (NagC/XylR) family.</text>
</comment>
<keyword evidence="2" id="KW-0418">Kinase</keyword>